<dbReference type="AlphaFoldDB" id="A0A016UW54"/>
<evidence type="ECO:0000313" key="1">
    <source>
        <dbReference type="EMBL" id="EYC18992.1"/>
    </source>
</evidence>
<evidence type="ECO:0000313" key="2">
    <source>
        <dbReference type="Proteomes" id="UP000024635"/>
    </source>
</evidence>
<dbReference type="Proteomes" id="UP000024635">
    <property type="component" value="Unassembled WGS sequence"/>
</dbReference>
<protein>
    <submittedName>
        <fullName evidence="1">Uncharacterized protein</fullName>
    </submittedName>
</protein>
<gene>
    <name evidence="1" type="primary">Acey_s0025.g1103</name>
    <name evidence="1" type="ORF">Y032_0025g1103</name>
</gene>
<name>A0A016UW54_9BILA</name>
<reference evidence="2" key="1">
    <citation type="journal article" date="2015" name="Nat. Genet.">
        <title>The genome and transcriptome of the zoonotic hookworm Ancylostoma ceylanicum identify infection-specific gene families.</title>
        <authorList>
            <person name="Schwarz E.M."/>
            <person name="Hu Y."/>
            <person name="Antoshechkin I."/>
            <person name="Miller M.M."/>
            <person name="Sternberg P.W."/>
            <person name="Aroian R.V."/>
        </authorList>
    </citation>
    <scope>NUCLEOTIDE SEQUENCE</scope>
    <source>
        <strain evidence="2">HY135</strain>
    </source>
</reference>
<accession>A0A016UW54</accession>
<proteinExistence type="predicted"/>
<dbReference type="EMBL" id="JARK01001361">
    <property type="protein sequence ID" value="EYC18992.1"/>
    <property type="molecule type" value="Genomic_DNA"/>
</dbReference>
<sequence>MPSGDPVACHAHKYGLSGDPPSSCSPNPSCQVLPNAASLVDYSNVTSFESTIRFILQEIVRRLQIARLTAKQEALVFSASIRPGARIAIETADCEKSLKNSQQQSLYEWMISDKVQPHDLFEQCPLHARSLTISHRFVL</sequence>
<keyword evidence="2" id="KW-1185">Reference proteome</keyword>
<comment type="caution">
    <text evidence="1">The sequence shown here is derived from an EMBL/GenBank/DDBJ whole genome shotgun (WGS) entry which is preliminary data.</text>
</comment>
<organism evidence="1 2">
    <name type="scientific">Ancylostoma ceylanicum</name>
    <dbReference type="NCBI Taxonomy" id="53326"/>
    <lineage>
        <taxon>Eukaryota</taxon>
        <taxon>Metazoa</taxon>
        <taxon>Ecdysozoa</taxon>
        <taxon>Nematoda</taxon>
        <taxon>Chromadorea</taxon>
        <taxon>Rhabditida</taxon>
        <taxon>Rhabditina</taxon>
        <taxon>Rhabditomorpha</taxon>
        <taxon>Strongyloidea</taxon>
        <taxon>Ancylostomatidae</taxon>
        <taxon>Ancylostomatinae</taxon>
        <taxon>Ancylostoma</taxon>
    </lineage>
</organism>